<keyword evidence="1" id="KW-1133">Transmembrane helix</keyword>
<evidence type="ECO:0000313" key="2">
    <source>
        <dbReference type="EMBL" id="MFD2260632.1"/>
    </source>
</evidence>
<name>A0ABW5DHM5_9HYPH</name>
<evidence type="ECO:0000256" key="1">
    <source>
        <dbReference type="SAM" id="Phobius"/>
    </source>
</evidence>
<evidence type="ECO:0000313" key="3">
    <source>
        <dbReference type="Proteomes" id="UP001597373"/>
    </source>
</evidence>
<dbReference type="Proteomes" id="UP001597373">
    <property type="component" value="Unassembled WGS sequence"/>
</dbReference>
<reference evidence="3" key="1">
    <citation type="journal article" date="2019" name="Int. J. Syst. Evol. Microbiol.">
        <title>The Global Catalogue of Microorganisms (GCM) 10K type strain sequencing project: providing services to taxonomists for standard genome sequencing and annotation.</title>
        <authorList>
            <consortium name="The Broad Institute Genomics Platform"/>
            <consortium name="The Broad Institute Genome Sequencing Center for Infectious Disease"/>
            <person name="Wu L."/>
            <person name="Ma J."/>
        </authorList>
    </citation>
    <scope>NUCLEOTIDE SEQUENCE [LARGE SCALE GENOMIC DNA]</scope>
    <source>
        <strain evidence="3">KCTC 23707</strain>
    </source>
</reference>
<proteinExistence type="predicted"/>
<sequence length="59" mass="6650">MLGAFFIVLVQNGMNIAQIGSYLQIILLGGLLILAVIIDQFRYRVLVGRSCWKLKLQEV</sequence>
<keyword evidence="3" id="KW-1185">Reference proteome</keyword>
<organism evidence="2 3">
    <name type="scientific">Chelativorans composti</name>
    <dbReference type="NCBI Taxonomy" id="768533"/>
    <lineage>
        <taxon>Bacteria</taxon>
        <taxon>Pseudomonadati</taxon>
        <taxon>Pseudomonadota</taxon>
        <taxon>Alphaproteobacteria</taxon>
        <taxon>Hyphomicrobiales</taxon>
        <taxon>Phyllobacteriaceae</taxon>
        <taxon>Chelativorans</taxon>
    </lineage>
</organism>
<keyword evidence="1" id="KW-0472">Membrane</keyword>
<keyword evidence="1" id="KW-0812">Transmembrane</keyword>
<gene>
    <name evidence="2" type="ORF">ACFSMZ_12790</name>
</gene>
<dbReference type="RefSeq" id="WP_378188681.1">
    <property type="nucleotide sequence ID" value="NZ_BAABGS010000070.1"/>
</dbReference>
<dbReference type="EMBL" id="JBHUIR010000049">
    <property type="protein sequence ID" value="MFD2260632.1"/>
    <property type="molecule type" value="Genomic_DNA"/>
</dbReference>
<protein>
    <submittedName>
        <fullName evidence="2">Uncharacterized protein</fullName>
    </submittedName>
</protein>
<comment type="caution">
    <text evidence="2">The sequence shown here is derived from an EMBL/GenBank/DDBJ whole genome shotgun (WGS) entry which is preliminary data.</text>
</comment>
<accession>A0ABW5DHM5</accession>
<feature type="transmembrane region" description="Helical" evidence="1">
    <location>
        <begin position="19"/>
        <end position="38"/>
    </location>
</feature>